<evidence type="ECO:0000256" key="2">
    <source>
        <dbReference type="ARBA" id="ARBA00022617"/>
    </source>
</evidence>
<keyword evidence="5" id="KW-0408">Iron</keyword>
<evidence type="ECO:0000256" key="4">
    <source>
        <dbReference type="ARBA" id="ARBA00022982"/>
    </source>
</evidence>
<keyword evidence="6" id="KW-0732">Signal</keyword>
<evidence type="ECO:0000256" key="5">
    <source>
        <dbReference type="ARBA" id="ARBA00023004"/>
    </source>
</evidence>
<keyword evidence="3" id="KW-0479">Metal-binding</keyword>
<dbReference type="PROSITE" id="PS51009">
    <property type="entry name" value="CYTCII"/>
    <property type="match status" value="1"/>
</dbReference>
<feature type="signal peptide" evidence="6">
    <location>
        <begin position="1"/>
        <end position="31"/>
    </location>
</feature>
<dbReference type="InterPro" id="IPR010980">
    <property type="entry name" value="Cyt_c/b562"/>
</dbReference>
<gene>
    <name evidence="7" type="ORF">ABVV53_10320</name>
</gene>
<evidence type="ECO:0000256" key="3">
    <source>
        <dbReference type="ARBA" id="ARBA00022723"/>
    </source>
</evidence>
<keyword evidence="1" id="KW-0813">Transport</keyword>
<evidence type="ECO:0000313" key="8">
    <source>
        <dbReference type="Proteomes" id="UP001548713"/>
    </source>
</evidence>
<comment type="caution">
    <text evidence="7">The sequence shown here is derived from an EMBL/GenBank/DDBJ whole genome shotgun (WGS) entry which is preliminary data.</text>
</comment>
<dbReference type="InterPro" id="IPR012127">
    <property type="entry name" value="Cyt_c_prime"/>
</dbReference>
<feature type="chain" id="PRO_5045493578" evidence="6">
    <location>
        <begin position="32"/>
        <end position="159"/>
    </location>
</feature>
<sequence length="159" mass="16719">MKKRMMSLPSFSRFHILAALTLAGVAAPLLAAPADAVRARIAGYKHLGAAFKAVNDGLRRPSPDKAELLGAARTIRQSAAQQYKWFPRGSGPQAGVKTAAKAAIWTDPVKFKQAQDAFAAKAVALERAVASGDAGAIRSASRSLGATCKGCHDQFRSES</sequence>
<accession>A0ABV2D2D6</accession>
<organism evidence="7 8">
    <name type="scientific">Novosphingobium kalidii</name>
    <dbReference type="NCBI Taxonomy" id="3230299"/>
    <lineage>
        <taxon>Bacteria</taxon>
        <taxon>Pseudomonadati</taxon>
        <taxon>Pseudomonadota</taxon>
        <taxon>Alphaproteobacteria</taxon>
        <taxon>Sphingomonadales</taxon>
        <taxon>Sphingomonadaceae</taxon>
        <taxon>Novosphingobium</taxon>
    </lineage>
</organism>
<dbReference type="Proteomes" id="UP001548713">
    <property type="component" value="Unassembled WGS sequence"/>
</dbReference>
<evidence type="ECO:0000256" key="6">
    <source>
        <dbReference type="SAM" id="SignalP"/>
    </source>
</evidence>
<keyword evidence="8" id="KW-1185">Reference proteome</keyword>
<dbReference type="Pfam" id="PF01322">
    <property type="entry name" value="Cytochrom_C_2"/>
    <property type="match status" value="1"/>
</dbReference>
<dbReference type="EMBL" id="JBEWLY010000014">
    <property type="protein sequence ID" value="MET1755850.1"/>
    <property type="molecule type" value="Genomic_DNA"/>
</dbReference>
<dbReference type="SUPFAM" id="SSF47175">
    <property type="entry name" value="Cytochromes"/>
    <property type="match status" value="1"/>
</dbReference>
<dbReference type="PIRSF" id="PIRSF000027">
    <property type="entry name" value="Cytc_c_prime"/>
    <property type="match status" value="1"/>
</dbReference>
<evidence type="ECO:0000313" key="7">
    <source>
        <dbReference type="EMBL" id="MET1755850.1"/>
    </source>
</evidence>
<dbReference type="InterPro" id="IPR015984">
    <property type="entry name" value="Cyt_c_prime_subgr"/>
</dbReference>
<protein>
    <submittedName>
        <fullName evidence="7">Cytochrome c</fullName>
    </submittedName>
</protein>
<keyword evidence="2" id="KW-0349">Heme</keyword>
<dbReference type="Gene3D" id="1.20.120.10">
    <property type="entry name" value="Cytochrome c/b562"/>
    <property type="match status" value="1"/>
</dbReference>
<name>A0ABV2D2D6_9SPHN</name>
<keyword evidence="4" id="KW-0249">Electron transport</keyword>
<proteinExistence type="predicted"/>
<dbReference type="PRINTS" id="PR00608">
    <property type="entry name" value="CYTCHROMECII"/>
</dbReference>
<dbReference type="InterPro" id="IPR002321">
    <property type="entry name" value="Cyt_c_II"/>
</dbReference>
<reference evidence="7 8" key="1">
    <citation type="submission" date="2024-07" db="EMBL/GenBank/DDBJ databases">
        <title>Novosphingobium kalidii RD2P27.</title>
        <authorList>
            <person name="Sun J.-Q."/>
        </authorList>
    </citation>
    <scope>NUCLEOTIDE SEQUENCE [LARGE SCALE GENOMIC DNA]</scope>
    <source>
        <strain evidence="7 8">RD2P27</strain>
    </source>
</reference>
<dbReference type="RefSeq" id="WP_353984345.1">
    <property type="nucleotide sequence ID" value="NZ_JBEWLY010000014.1"/>
</dbReference>
<evidence type="ECO:0000256" key="1">
    <source>
        <dbReference type="ARBA" id="ARBA00022448"/>
    </source>
</evidence>